<dbReference type="GO" id="GO:0016491">
    <property type="term" value="F:oxidoreductase activity"/>
    <property type="evidence" value="ECO:0007669"/>
    <property type="project" value="InterPro"/>
</dbReference>
<dbReference type="Pfam" id="PF01593">
    <property type="entry name" value="Amino_oxidase"/>
    <property type="match status" value="2"/>
</dbReference>
<keyword evidence="3" id="KW-1185">Reference proteome</keyword>
<evidence type="ECO:0000259" key="1">
    <source>
        <dbReference type="Pfam" id="PF01593"/>
    </source>
</evidence>
<dbReference type="InterPro" id="IPR050464">
    <property type="entry name" value="Zeta_carotene_desat/Oxidored"/>
</dbReference>
<name>A0A841CQ20_9PSEU</name>
<proteinExistence type="predicted"/>
<dbReference type="SUPFAM" id="SSF51905">
    <property type="entry name" value="FAD/NAD(P)-binding domain"/>
    <property type="match status" value="1"/>
</dbReference>
<evidence type="ECO:0000313" key="3">
    <source>
        <dbReference type="Proteomes" id="UP000547510"/>
    </source>
</evidence>
<dbReference type="PANTHER" id="PTHR42923">
    <property type="entry name" value="PROTOPORPHYRINOGEN OXIDASE"/>
    <property type="match status" value="1"/>
</dbReference>
<feature type="domain" description="Amine oxidase" evidence="1">
    <location>
        <begin position="10"/>
        <end position="282"/>
    </location>
</feature>
<sequence>MRVGIVGAGIAGLVTAWLLDRTCTATVLEARSRVGGNARSATGCVDGVAGVFDLGTQEVAADESSLHTALLTAVGLDERHLADVPSSHTFSAAGHAFPLLVGNHPDRPVHVGRGPAWETVRSFLEGVGEPPDWHVPFGAVVEPFSLPPEVRDHVLYALPASLFGCPVADVPALSARVVLTDLLGVADDTVPRARILRSGMESLAWALAAQLTTAEIRTGAEVDRVERTDDGYLLIDTTGRRCAVEQLVLAVPAPTALRLLPPSMTGPGTPLHVLRRFTYRPLRYALHLDPAYVPHDRSLWSTQNLVSHDGWAEASYWYGPSYGVDVFKSQITHRSAPPRRVLATSTFQALSPTTDAIGARQALAALQGHDGLHFAGHYTTGPGDQESAIASGVDVARRIAPDSTRLRLLPTP</sequence>
<dbReference type="InterPro" id="IPR036188">
    <property type="entry name" value="FAD/NAD-bd_sf"/>
</dbReference>
<comment type="caution">
    <text evidence="2">The sequence shown here is derived from an EMBL/GenBank/DDBJ whole genome shotgun (WGS) entry which is preliminary data.</text>
</comment>
<dbReference type="InterPro" id="IPR002937">
    <property type="entry name" value="Amino_oxidase"/>
</dbReference>
<protein>
    <submittedName>
        <fullName evidence="2">Putative NAD/FAD-binding protein</fullName>
    </submittedName>
</protein>
<dbReference type="Gene3D" id="3.50.50.60">
    <property type="entry name" value="FAD/NAD(P)-binding domain"/>
    <property type="match status" value="1"/>
</dbReference>
<dbReference type="EMBL" id="JACHJN010000012">
    <property type="protein sequence ID" value="MBB5959801.1"/>
    <property type="molecule type" value="Genomic_DNA"/>
</dbReference>
<organism evidence="2 3">
    <name type="scientific">Saccharothrix tamanrassetensis</name>
    <dbReference type="NCBI Taxonomy" id="1051531"/>
    <lineage>
        <taxon>Bacteria</taxon>
        <taxon>Bacillati</taxon>
        <taxon>Actinomycetota</taxon>
        <taxon>Actinomycetes</taxon>
        <taxon>Pseudonocardiales</taxon>
        <taxon>Pseudonocardiaceae</taxon>
        <taxon>Saccharothrix</taxon>
    </lineage>
</organism>
<dbReference type="PANTHER" id="PTHR42923:SF20">
    <property type="entry name" value="FLAVIN-CONTAINING AMINE OXIDASEDEHYDROGENASE"/>
    <property type="match status" value="1"/>
</dbReference>
<gene>
    <name evidence="2" type="ORF">FHS29_006422</name>
</gene>
<dbReference type="AlphaFoldDB" id="A0A841CQ20"/>
<evidence type="ECO:0000313" key="2">
    <source>
        <dbReference type="EMBL" id="MBB5959801.1"/>
    </source>
</evidence>
<dbReference type="Proteomes" id="UP000547510">
    <property type="component" value="Unassembled WGS sequence"/>
</dbReference>
<accession>A0A841CQ20</accession>
<dbReference type="RefSeq" id="WP_184697044.1">
    <property type="nucleotide sequence ID" value="NZ_JACHJN010000012.1"/>
</dbReference>
<feature type="domain" description="Amine oxidase" evidence="1">
    <location>
        <begin position="350"/>
        <end position="399"/>
    </location>
</feature>
<reference evidence="2 3" key="1">
    <citation type="submission" date="2020-08" db="EMBL/GenBank/DDBJ databases">
        <title>Genomic Encyclopedia of Type Strains, Phase III (KMG-III): the genomes of soil and plant-associated and newly described type strains.</title>
        <authorList>
            <person name="Whitman W."/>
        </authorList>
    </citation>
    <scope>NUCLEOTIDE SEQUENCE [LARGE SCALE GENOMIC DNA]</scope>
    <source>
        <strain evidence="2 3">CECT 8640</strain>
    </source>
</reference>